<name>A0A4Y2H7H1_ARAVE</name>
<feature type="region of interest" description="Disordered" evidence="1">
    <location>
        <begin position="98"/>
        <end position="127"/>
    </location>
</feature>
<proteinExistence type="predicted"/>
<evidence type="ECO:0000313" key="3">
    <source>
        <dbReference type="Proteomes" id="UP000499080"/>
    </source>
</evidence>
<sequence length="127" mass="14765">MSPVPWTRELILLGTGHGPFPSYLRRFNRHYTDRWACVEVGSPLHYATSCQLTASYHFTKPRYLTTIWWQNLLNNKLSRTKIITFISFLTEHENLIKSQQDHSNSTKQDSFSDSDSASPSTRQTRSQ</sequence>
<evidence type="ECO:0000313" key="2">
    <source>
        <dbReference type="EMBL" id="GBM62252.1"/>
    </source>
</evidence>
<reference evidence="2 3" key="1">
    <citation type="journal article" date="2019" name="Sci. Rep.">
        <title>Orb-weaving spider Araneus ventricosus genome elucidates the spidroin gene catalogue.</title>
        <authorList>
            <person name="Kono N."/>
            <person name="Nakamura H."/>
            <person name="Ohtoshi R."/>
            <person name="Moran D.A.P."/>
            <person name="Shinohara A."/>
            <person name="Yoshida Y."/>
            <person name="Fujiwara M."/>
            <person name="Mori M."/>
            <person name="Tomita M."/>
            <person name="Arakawa K."/>
        </authorList>
    </citation>
    <scope>NUCLEOTIDE SEQUENCE [LARGE SCALE GENOMIC DNA]</scope>
</reference>
<gene>
    <name evidence="2" type="ORF">AVEN_44045_1</name>
</gene>
<dbReference type="EMBL" id="BGPR01001807">
    <property type="protein sequence ID" value="GBM62252.1"/>
    <property type="molecule type" value="Genomic_DNA"/>
</dbReference>
<feature type="compositionally biased region" description="Low complexity" evidence="1">
    <location>
        <begin position="109"/>
        <end position="120"/>
    </location>
</feature>
<evidence type="ECO:0000256" key="1">
    <source>
        <dbReference type="SAM" id="MobiDB-lite"/>
    </source>
</evidence>
<accession>A0A4Y2H7H1</accession>
<dbReference type="Proteomes" id="UP000499080">
    <property type="component" value="Unassembled WGS sequence"/>
</dbReference>
<protein>
    <submittedName>
        <fullName evidence="2">Uncharacterized protein</fullName>
    </submittedName>
</protein>
<dbReference type="AlphaFoldDB" id="A0A4Y2H7H1"/>
<feature type="compositionally biased region" description="Polar residues" evidence="1">
    <location>
        <begin position="98"/>
        <end position="108"/>
    </location>
</feature>
<organism evidence="2 3">
    <name type="scientific">Araneus ventricosus</name>
    <name type="common">Orbweaver spider</name>
    <name type="synonym">Epeira ventricosa</name>
    <dbReference type="NCBI Taxonomy" id="182803"/>
    <lineage>
        <taxon>Eukaryota</taxon>
        <taxon>Metazoa</taxon>
        <taxon>Ecdysozoa</taxon>
        <taxon>Arthropoda</taxon>
        <taxon>Chelicerata</taxon>
        <taxon>Arachnida</taxon>
        <taxon>Araneae</taxon>
        <taxon>Araneomorphae</taxon>
        <taxon>Entelegynae</taxon>
        <taxon>Araneoidea</taxon>
        <taxon>Araneidae</taxon>
        <taxon>Araneus</taxon>
    </lineage>
</organism>
<keyword evidence="3" id="KW-1185">Reference proteome</keyword>
<comment type="caution">
    <text evidence="2">The sequence shown here is derived from an EMBL/GenBank/DDBJ whole genome shotgun (WGS) entry which is preliminary data.</text>
</comment>